<dbReference type="OrthoDB" id="2161133at2759"/>
<accession>C1FHB3</accession>
<gene>
    <name evidence="2" type="ORF">MICPUN_53791</name>
</gene>
<evidence type="ECO:0008006" key="4">
    <source>
        <dbReference type="Google" id="ProtNLM"/>
    </source>
</evidence>
<dbReference type="Gene3D" id="3.50.50.60">
    <property type="entry name" value="FAD/NAD(P)-binding domain"/>
    <property type="match status" value="1"/>
</dbReference>
<dbReference type="GeneID" id="8246810"/>
<feature type="region of interest" description="Disordered" evidence="1">
    <location>
        <begin position="23"/>
        <end position="56"/>
    </location>
</feature>
<protein>
    <recommendedName>
        <fullName evidence="4">Amine oxidase domain-containing protein</fullName>
    </recommendedName>
</protein>
<dbReference type="KEGG" id="mis:MICPUN_53791"/>
<dbReference type="RefSeq" id="XP_002508813.1">
    <property type="nucleotide sequence ID" value="XM_002508767.1"/>
</dbReference>
<dbReference type="AlphaFoldDB" id="C1FHB3"/>
<dbReference type="Pfam" id="PF13450">
    <property type="entry name" value="NAD_binding_8"/>
    <property type="match status" value="1"/>
</dbReference>
<keyword evidence="3" id="KW-1185">Reference proteome</keyword>
<name>C1FHB3_MICCC</name>
<dbReference type="PANTHER" id="PTHR16128">
    <property type="entry name" value="FAD/NAD(P)-BINDING OXIDOREDUCTASE FAMILY PROTEIN"/>
    <property type="match status" value="1"/>
</dbReference>
<evidence type="ECO:0000313" key="2">
    <source>
        <dbReference type="EMBL" id="ACO70071.1"/>
    </source>
</evidence>
<dbReference type="InterPro" id="IPR036188">
    <property type="entry name" value="FAD/NAD-bd_sf"/>
</dbReference>
<feature type="compositionally biased region" description="Basic and acidic residues" evidence="1">
    <location>
        <begin position="27"/>
        <end position="53"/>
    </location>
</feature>
<dbReference type="SUPFAM" id="SSF51905">
    <property type="entry name" value="FAD/NAD(P)-binding domain"/>
    <property type="match status" value="1"/>
</dbReference>
<evidence type="ECO:0000256" key="1">
    <source>
        <dbReference type="SAM" id="MobiDB-lite"/>
    </source>
</evidence>
<dbReference type="OMA" id="GRMCTRT"/>
<dbReference type="Proteomes" id="UP000002009">
    <property type="component" value="Chromosome 10"/>
</dbReference>
<dbReference type="Gene3D" id="3.90.660.10">
    <property type="match status" value="1"/>
</dbReference>
<sequence length="522" mass="55573">MATLRVRPAGVLVSTRGHRVAHRRADRRLAARSDYSTNDRDVSVEKPPSDDGAKQTPVKKVVVIGGGLAGLGCLASLSGHKHINATLLESTRVLGGRVRSKAALGALAWDQGASYFTAKDPSTPFAEVLRKGRADGVVELWAGGDASPGARVGTMCTKEEAGGHVLDESSWEPFAASKELYVGVPSMAELPVFVAEKVANAVRPEASWLGDNAVPGTPEYLTNAFADRIQALRTQDTGTWPANVPHSGSDRNWGLMIRCREGGHMWYKPWESDVVVLATQAPAAAKLTAQILKSVGADGDGGNGYGIASKILAMASAADRIRGNHCWSLTVAFAEPLNLPYEGVMMKEPFDGGIAWFANNSSKPGRPEPGKGKGAQTAGWAYRWAEVGTSLTVGQGECWVVQASPEWSNERAEMSPDDAAKELCDAFLKLVGRSESEVKPVHVKAVIWKFAYPLNPAGDPSDDSKRYLFDPDLGLGACGDWTSGPRAGDAYDSGVALGRAVAEHLASELNQKETSEREGKAR</sequence>
<evidence type="ECO:0000313" key="3">
    <source>
        <dbReference type="Proteomes" id="UP000002009"/>
    </source>
</evidence>
<organism evidence="2 3">
    <name type="scientific">Micromonas commoda (strain RCC299 / NOUM17 / CCMP2709)</name>
    <name type="common">Picoplanktonic green alga</name>
    <dbReference type="NCBI Taxonomy" id="296587"/>
    <lineage>
        <taxon>Eukaryota</taxon>
        <taxon>Viridiplantae</taxon>
        <taxon>Chlorophyta</taxon>
        <taxon>Mamiellophyceae</taxon>
        <taxon>Mamiellales</taxon>
        <taxon>Mamiellaceae</taxon>
        <taxon>Micromonas</taxon>
    </lineage>
</organism>
<reference evidence="2 3" key="1">
    <citation type="journal article" date="2009" name="Science">
        <title>Green evolution and dynamic adaptations revealed by genomes of the marine picoeukaryotes Micromonas.</title>
        <authorList>
            <person name="Worden A.Z."/>
            <person name="Lee J.H."/>
            <person name="Mock T."/>
            <person name="Rouze P."/>
            <person name="Simmons M.P."/>
            <person name="Aerts A.L."/>
            <person name="Allen A.E."/>
            <person name="Cuvelier M.L."/>
            <person name="Derelle E."/>
            <person name="Everett M.V."/>
            <person name="Foulon E."/>
            <person name="Grimwood J."/>
            <person name="Gundlach H."/>
            <person name="Henrissat B."/>
            <person name="Napoli C."/>
            <person name="McDonald S.M."/>
            <person name="Parker M.S."/>
            <person name="Rombauts S."/>
            <person name="Salamov A."/>
            <person name="Von Dassow P."/>
            <person name="Badger J.H."/>
            <person name="Coutinho P.M."/>
            <person name="Demir E."/>
            <person name="Dubchak I."/>
            <person name="Gentemann C."/>
            <person name="Eikrem W."/>
            <person name="Gready J.E."/>
            <person name="John U."/>
            <person name="Lanier W."/>
            <person name="Lindquist E.A."/>
            <person name="Lucas S."/>
            <person name="Mayer K.F."/>
            <person name="Moreau H."/>
            <person name="Not F."/>
            <person name="Otillar R."/>
            <person name="Panaud O."/>
            <person name="Pangilinan J."/>
            <person name="Paulsen I."/>
            <person name="Piegu B."/>
            <person name="Poliakov A."/>
            <person name="Robbens S."/>
            <person name="Schmutz J."/>
            <person name="Toulza E."/>
            <person name="Wyss T."/>
            <person name="Zelensky A."/>
            <person name="Zhou K."/>
            <person name="Armbrust E.V."/>
            <person name="Bhattacharya D."/>
            <person name="Goodenough U.W."/>
            <person name="Van de Peer Y."/>
            <person name="Grigoriev I.V."/>
        </authorList>
    </citation>
    <scope>NUCLEOTIDE SEQUENCE [LARGE SCALE GENOMIC DNA]</scope>
    <source>
        <strain evidence="3">RCC299 / NOUM17</strain>
    </source>
</reference>
<dbReference type="PANTHER" id="PTHR16128:SF8">
    <property type="entry name" value="EXPRESSED PROTEIN"/>
    <property type="match status" value="1"/>
</dbReference>
<proteinExistence type="predicted"/>
<dbReference type="EMBL" id="CP001576">
    <property type="protein sequence ID" value="ACO70071.1"/>
    <property type="molecule type" value="Genomic_DNA"/>
</dbReference>
<dbReference type="InParanoid" id="C1FHB3"/>